<dbReference type="InterPro" id="IPR004536">
    <property type="entry name" value="SPS/SelD"/>
</dbReference>
<dbReference type="InterPro" id="IPR016188">
    <property type="entry name" value="PurM-like_N"/>
</dbReference>
<dbReference type="GO" id="GO:0005524">
    <property type="term" value="F:ATP binding"/>
    <property type="evidence" value="ECO:0007669"/>
    <property type="project" value="UniProtKB-KW"/>
</dbReference>
<keyword evidence="3" id="KW-0418">Kinase</keyword>
<dbReference type="AlphaFoldDB" id="A0A1M7SBM8"/>
<keyword evidence="9" id="KW-1185">Reference proteome</keyword>
<dbReference type="SUPFAM" id="SSF56042">
    <property type="entry name" value="PurM C-terminal domain-like"/>
    <property type="match status" value="1"/>
</dbReference>
<evidence type="ECO:0000256" key="3">
    <source>
        <dbReference type="ARBA" id="ARBA00022777"/>
    </source>
</evidence>
<evidence type="ECO:0000313" key="8">
    <source>
        <dbReference type="EMBL" id="SHN55893.1"/>
    </source>
</evidence>
<evidence type="ECO:0000256" key="2">
    <source>
        <dbReference type="ARBA" id="ARBA00022741"/>
    </source>
</evidence>
<feature type="domain" description="PurM-like C-terminal" evidence="7">
    <location>
        <begin position="174"/>
        <end position="348"/>
    </location>
</feature>
<evidence type="ECO:0000259" key="7">
    <source>
        <dbReference type="Pfam" id="PF02769"/>
    </source>
</evidence>
<dbReference type="InterPro" id="IPR010918">
    <property type="entry name" value="PurM-like_C_dom"/>
</dbReference>
<dbReference type="GO" id="GO:0005737">
    <property type="term" value="C:cytoplasm"/>
    <property type="evidence" value="ECO:0007669"/>
    <property type="project" value="TreeGrafter"/>
</dbReference>
<dbReference type="SUPFAM" id="SSF55326">
    <property type="entry name" value="PurM N-terminal domain-like"/>
    <property type="match status" value="1"/>
</dbReference>
<dbReference type="STRING" id="1121455.SAMN02745728_00730"/>
<dbReference type="InterPro" id="IPR036921">
    <property type="entry name" value="PurM-like_N_sf"/>
</dbReference>
<proteinExistence type="predicted"/>
<feature type="domain" description="PurM-like N-terminal" evidence="6">
    <location>
        <begin position="63"/>
        <end position="161"/>
    </location>
</feature>
<dbReference type="Proteomes" id="UP000186469">
    <property type="component" value="Unassembled WGS sequence"/>
</dbReference>
<keyword evidence="2" id="KW-0547">Nucleotide-binding</keyword>
<keyword evidence="4" id="KW-0067">ATP-binding</keyword>
<accession>A0A1M7SBM8</accession>
<keyword evidence="1" id="KW-0808">Transferase</keyword>
<gene>
    <name evidence="8" type="ORF">SAMN02745728_00730</name>
</gene>
<dbReference type="InterPro" id="IPR036676">
    <property type="entry name" value="PurM-like_C_sf"/>
</dbReference>
<reference evidence="8 9" key="1">
    <citation type="submission" date="2016-12" db="EMBL/GenBank/DDBJ databases">
        <authorList>
            <person name="Song W.-J."/>
            <person name="Kurnit D.M."/>
        </authorList>
    </citation>
    <scope>NUCLEOTIDE SEQUENCE [LARGE SCALE GENOMIC DNA]</scope>
    <source>
        <strain evidence="8 9">DSM 11393</strain>
    </source>
</reference>
<organism evidence="8 9">
    <name type="scientific">Desulfovibrio litoralis DSM 11393</name>
    <dbReference type="NCBI Taxonomy" id="1121455"/>
    <lineage>
        <taxon>Bacteria</taxon>
        <taxon>Pseudomonadati</taxon>
        <taxon>Thermodesulfobacteriota</taxon>
        <taxon>Desulfovibrionia</taxon>
        <taxon>Desulfovibrionales</taxon>
        <taxon>Desulfovibrionaceae</taxon>
        <taxon>Desulfovibrio</taxon>
    </lineage>
</organism>
<evidence type="ECO:0000313" key="9">
    <source>
        <dbReference type="Proteomes" id="UP000186469"/>
    </source>
</evidence>
<dbReference type="NCBIfam" id="TIGR00476">
    <property type="entry name" value="selD"/>
    <property type="match status" value="1"/>
</dbReference>
<dbReference type="Gene3D" id="3.90.650.10">
    <property type="entry name" value="PurM-like C-terminal domain"/>
    <property type="match status" value="1"/>
</dbReference>
<sequence length="359" mass="38621">MAPAVLEKILSALGSDDYAERLLSNSSHHEDAAIVKMPDLEWWRKDNSLPDNLLGFELEHKTTKLALAQTVDILSPLVNDPFQFGEVAATNALSDIYAMGGRPWSAMNILSFSSCEFELEVASAILNGGAEKLKEAGVVLAGGHTLEDSEIKYGLSVTGCVDPSNFASNSGLQTGDLIIITKPLGTGVLSTAIKGELDDEYRTLEKEVYIWASLLNALPAKLIRSFKLKAATDITGFGVGGHLMEMAEASGKQIVLYADKLPLMSKVQDFAEMGLLPAACHANRHYCVEEKAGLEIADNLPLSLSDLCFDPQSSGGIALAVPENKLKEIETILLDNGHLATLIAEVKNLNKTDKLVLIK</sequence>
<evidence type="ECO:0000256" key="1">
    <source>
        <dbReference type="ARBA" id="ARBA00022679"/>
    </source>
</evidence>
<dbReference type="EMBL" id="FRDI01000003">
    <property type="protein sequence ID" value="SHN55893.1"/>
    <property type="molecule type" value="Genomic_DNA"/>
</dbReference>
<dbReference type="PIRSF" id="PIRSF036407">
    <property type="entry name" value="Selenphspht_syn"/>
    <property type="match status" value="1"/>
</dbReference>
<evidence type="ECO:0000259" key="6">
    <source>
        <dbReference type="Pfam" id="PF00586"/>
    </source>
</evidence>
<dbReference type="CDD" id="cd02195">
    <property type="entry name" value="SelD"/>
    <property type="match status" value="1"/>
</dbReference>
<evidence type="ECO:0000256" key="5">
    <source>
        <dbReference type="ARBA" id="ARBA00023266"/>
    </source>
</evidence>
<dbReference type="GO" id="GO:0004756">
    <property type="term" value="F:selenide, water dikinase activity"/>
    <property type="evidence" value="ECO:0007669"/>
    <property type="project" value="TreeGrafter"/>
</dbReference>
<evidence type="ECO:0000256" key="4">
    <source>
        <dbReference type="ARBA" id="ARBA00022840"/>
    </source>
</evidence>
<dbReference type="GO" id="GO:0016260">
    <property type="term" value="P:selenocysteine biosynthetic process"/>
    <property type="evidence" value="ECO:0007669"/>
    <property type="project" value="TreeGrafter"/>
</dbReference>
<dbReference type="PANTHER" id="PTHR10256:SF0">
    <property type="entry name" value="INACTIVE SELENIDE, WATER DIKINASE-LIKE PROTEIN-RELATED"/>
    <property type="match status" value="1"/>
</dbReference>
<dbReference type="Pfam" id="PF02769">
    <property type="entry name" value="AIRS_C"/>
    <property type="match status" value="1"/>
</dbReference>
<name>A0A1M7SBM8_9BACT</name>
<protein>
    <submittedName>
        <fullName evidence="8">Selenophosphate synthase</fullName>
    </submittedName>
</protein>
<keyword evidence="5" id="KW-0711">Selenium</keyword>
<dbReference type="Gene3D" id="3.30.1330.10">
    <property type="entry name" value="PurM-like, N-terminal domain"/>
    <property type="match status" value="1"/>
</dbReference>
<dbReference type="PANTHER" id="PTHR10256">
    <property type="entry name" value="SELENIDE, WATER DIKINASE"/>
    <property type="match status" value="1"/>
</dbReference>
<dbReference type="Pfam" id="PF00586">
    <property type="entry name" value="AIRS"/>
    <property type="match status" value="1"/>
</dbReference>